<accession>A0A6G8S094</accession>
<protein>
    <submittedName>
        <fullName evidence="1">DUF2971 domain-containing protein</fullName>
    </submittedName>
</protein>
<organism evidence="1 2">
    <name type="scientific">Acinetobacter shaoyimingii</name>
    <dbReference type="NCBI Taxonomy" id="2715164"/>
    <lineage>
        <taxon>Bacteria</taxon>
        <taxon>Pseudomonadati</taxon>
        <taxon>Pseudomonadota</taxon>
        <taxon>Gammaproteobacteria</taxon>
        <taxon>Moraxellales</taxon>
        <taxon>Moraxellaceae</taxon>
        <taxon>Acinetobacter</taxon>
    </lineage>
</organism>
<evidence type="ECO:0000313" key="2">
    <source>
        <dbReference type="Proteomes" id="UP000502297"/>
    </source>
</evidence>
<proteinExistence type="predicted"/>
<dbReference type="InterPro" id="IPR021352">
    <property type="entry name" value="DUF2971"/>
</dbReference>
<dbReference type="EMBL" id="CP049801">
    <property type="protein sequence ID" value="QIO07403.1"/>
    <property type="molecule type" value="Genomic_DNA"/>
</dbReference>
<reference evidence="1 2" key="1">
    <citation type="submission" date="2020-03" db="EMBL/GenBank/DDBJ databases">
        <authorList>
            <person name="Zhu W."/>
        </authorList>
    </citation>
    <scope>NUCLEOTIDE SEQUENCE [LARGE SCALE GENOMIC DNA]</scope>
    <source>
        <strain evidence="1 2">323-1</strain>
    </source>
</reference>
<dbReference type="AlphaFoldDB" id="A0A6G8S094"/>
<dbReference type="Pfam" id="PF11185">
    <property type="entry name" value="DUF2971"/>
    <property type="match status" value="1"/>
</dbReference>
<dbReference type="KEGG" id="asha:G8E00_02540"/>
<sequence length="269" mass="32078">MDIKCDDYYYYIYKHLSFDRELKVLDLFKKLKLKFTPPDNFNDPYDCMAEIKFENIPIAHHEILQKHFSDAIRSNLSVTCFNNNPLNMLMWSHYAQSHKGFLVEFKIPHPIFEWVHDAFNFQPITYQDEFPTFPLLISDPLRFFKPEFSAEMLNFITNQYLVKAKDWEYEKEFRVLAHDYDKNNFDSLLKIIPSKYISSVILGAKLKDEDTNKLELLEAISYFNKTYQGNVKAYQAELKPNSFKIFVKGHPVLDRETKTLKDFLFPEML</sequence>
<gene>
    <name evidence="1" type="ORF">G8E00_02540</name>
</gene>
<keyword evidence="2" id="KW-1185">Reference proteome</keyword>
<evidence type="ECO:0000313" key="1">
    <source>
        <dbReference type="EMBL" id="QIO07403.1"/>
    </source>
</evidence>
<dbReference type="Proteomes" id="UP000502297">
    <property type="component" value="Chromosome"/>
</dbReference>
<name>A0A6G8S094_9GAMM</name>